<proteinExistence type="inferred from homology"/>
<dbReference type="InterPro" id="IPR041118">
    <property type="entry name" value="Rx_N"/>
</dbReference>
<evidence type="ECO:0000256" key="1">
    <source>
        <dbReference type="ARBA" id="ARBA00008894"/>
    </source>
</evidence>
<evidence type="ECO:0000259" key="8">
    <source>
        <dbReference type="Pfam" id="PF18052"/>
    </source>
</evidence>
<accession>A0ABC9B4L5</accession>
<dbReference type="SUPFAM" id="SSF52058">
    <property type="entry name" value="L domain-like"/>
    <property type="match status" value="1"/>
</dbReference>
<dbReference type="Gene3D" id="1.10.10.10">
    <property type="entry name" value="Winged helix-like DNA-binding domain superfamily/Winged helix DNA-binding domain"/>
    <property type="match status" value="1"/>
</dbReference>
<dbReference type="Pfam" id="PF23598">
    <property type="entry name" value="LRR_14"/>
    <property type="match status" value="1"/>
</dbReference>
<evidence type="ECO:0000256" key="2">
    <source>
        <dbReference type="ARBA" id="ARBA00022614"/>
    </source>
</evidence>
<evidence type="ECO:0000259" key="7">
    <source>
        <dbReference type="Pfam" id="PF00931"/>
    </source>
</evidence>
<dbReference type="GO" id="GO:0000166">
    <property type="term" value="F:nucleotide binding"/>
    <property type="evidence" value="ECO:0007669"/>
    <property type="project" value="UniProtKB-KW"/>
</dbReference>
<dbReference type="InterPro" id="IPR027417">
    <property type="entry name" value="P-loop_NTPase"/>
</dbReference>
<dbReference type="Gene3D" id="1.20.5.4130">
    <property type="match status" value="1"/>
</dbReference>
<keyword evidence="12" id="KW-1185">Reference proteome</keyword>
<evidence type="ECO:0000313" key="11">
    <source>
        <dbReference type="EMBL" id="CAL4991414.1"/>
    </source>
</evidence>
<feature type="domain" description="Disease resistance N-terminal" evidence="8">
    <location>
        <begin position="9"/>
        <end position="88"/>
    </location>
</feature>
<keyword evidence="3" id="KW-0677">Repeat</keyword>
<protein>
    <submittedName>
        <fullName evidence="11">Uncharacterized protein</fullName>
    </submittedName>
</protein>
<keyword evidence="2" id="KW-0433">Leucine-rich repeat</keyword>
<keyword evidence="5" id="KW-0611">Plant defense</keyword>
<dbReference type="GO" id="GO:0002758">
    <property type="term" value="P:innate immune response-activating signaling pathway"/>
    <property type="evidence" value="ECO:0007669"/>
    <property type="project" value="UniProtKB-ARBA"/>
</dbReference>
<evidence type="ECO:0000256" key="5">
    <source>
        <dbReference type="ARBA" id="ARBA00022821"/>
    </source>
</evidence>
<dbReference type="EMBL" id="OZ075134">
    <property type="protein sequence ID" value="CAL4991414.1"/>
    <property type="molecule type" value="Genomic_DNA"/>
</dbReference>
<feature type="domain" description="Disease resistance R13L4/SHOC-2-like LRR" evidence="10">
    <location>
        <begin position="534"/>
        <end position="818"/>
    </location>
</feature>
<dbReference type="PRINTS" id="PR00364">
    <property type="entry name" value="DISEASERSIST"/>
</dbReference>
<dbReference type="Pfam" id="PF23559">
    <property type="entry name" value="WHD_DRP"/>
    <property type="match status" value="1"/>
</dbReference>
<dbReference type="Pfam" id="PF00931">
    <property type="entry name" value="NB-ARC"/>
    <property type="match status" value="1"/>
</dbReference>
<dbReference type="InterPro" id="IPR038005">
    <property type="entry name" value="RX-like_CC"/>
</dbReference>
<dbReference type="InterPro" id="IPR058922">
    <property type="entry name" value="WHD_DRP"/>
</dbReference>
<evidence type="ECO:0000259" key="9">
    <source>
        <dbReference type="Pfam" id="PF23559"/>
    </source>
</evidence>
<sequence length="975" mass="111488">MATILDSLVGSCAKKLQDIITEEVILVLGVKEDLKQLQRTVNQIHCFLDDAEQRRTEESAVSSWLSQLKDSMYEADDIFDLARLEGNKLLMDYASSSRTSSACTSFLLFSCLPNIRRRHEIAIRIRKFNTELEKISRLGERFLRLQNMQPKVKVTAVRRNKTCELLEPNLVGKEASVSCTRLVELILSQKENKVYKVGIVGTGGEYNEVAILKEVLRNIEVDYKQDETIAELSRKLSRALEDKNFFLVLDDVWQHEVWTDVLRTPLNTAAIGIILLTTRNDTVARAIGVDKMHRVELMPVYVGWELLWKSMNINNEIEVQNLRGIGMQIVHLCGGLPLAIKVIASVLGTKERSENEWRKVLNKSAWSMIKLPSELRGALYLSYDELPQCLKQCFLYCALYPEDFIMHRDDLIRYWVTEGFVQEQEEQLLEDTAEEYYFELIYRNLLQPVPRYVDYARCKMHDLLRQLARHLSQDESFCGEPWSLEAKSLARLRRVSIVTDKDVIMPPKMEKMYNRARTLLIRFTESPRVESTIFIRFPCVRILDLTSSTMQSIPDCIGNLIHLRLLNLDRTGIPSLPESVGSLLNLQILNLQGCHALRSLPSTITRLCNLRRLGISGTPINRVPKGIGGLKFLNDLEGFIVGDGSDNSSKMQDGWNLEELGPLLQLRRLEVNKLERAVPCTTGLFLIDKTYLKVLELLCTHCIDEPYVERDVNNIEKTFEWLIPPYVLEDLVIERFFGRMYPTWLSTAHLSSLKYLNLIHCKSWVHLPPVGQLPHLKYLRIVGANTVNKIGPEFVGCLVGSPGSADAVAFPKLECLIIDDMPNLEDWSIVEKDAASWQNGKALFPMLQLLPQLQKLDIVRCPKLKALPKELAYATSLKSLQLRKVARLKEVENLPFLSDLLLITGCGRLERVFNVPQVAKLSLWRSPNLRCVGKLSSLKQLSLGVRMQKISSLWVPELRQQCRQLHGEDLDVLIW</sequence>
<dbReference type="Gene3D" id="3.80.10.10">
    <property type="entry name" value="Ribonuclease Inhibitor"/>
    <property type="match status" value="1"/>
</dbReference>
<dbReference type="FunFam" id="1.10.10.10:FF:000322">
    <property type="entry name" value="Probable disease resistance protein At1g63360"/>
    <property type="match status" value="1"/>
</dbReference>
<feature type="domain" description="NB-ARC" evidence="7">
    <location>
        <begin position="200"/>
        <end position="311"/>
    </location>
</feature>
<dbReference type="SUPFAM" id="SSF52540">
    <property type="entry name" value="P-loop containing nucleoside triphosphate hydrolases"/>
    <property type="match status" value="1"/>
</dbReference>
<evidence type="ECO:0000313" key="12">
    <source>
        <dbReference type="Proteomes" id="UP001497457"/>
    </source>
</evidence>
<dbReference type="Pfam" id="PF18052">
    <property type="entry name" value="Rx_N"/>
    <property type="match status" value="1"/>
</dbReference>
<keyword evidence="4" id="KW-0547">Nucleotide-binding</keyword>
<dbReference type="Proteomes" id="UP001497457">
    <property type="component" value="Chromosome 24b"/>
</dbReference>
<dbReference type="PANTHER" id="PTHR23155:SF1165">
    <property type="entry name" value="OS11G0676100 PROTEIN"/>
    <property type="match status" value="1"/>
</dbReference>
<keyword evidence="6" id="KW-0175">Coiled coil</keyword>
<evidence type="ECO:0000256" key="6">
    <source>
        <dbReference type="ARBA" id="ARBA00023054"/>
    </source>
</evidence>
<evidence type="ECO:0000256" key="3">
    <source>
        <dbReference type="ARBA" id="ARBA00022737"/>
    </source>
</evidence>
<evidence type="ECO:0000256" key="4">
    <source>
        <dbReference type="ARBA" id="ARBA00022741"/>
    </source>
</evidence>
<dbReference type="GO" id="GO:0009626">
    <property type="term" value="P:plant-type hypersensitive response"/>
    <property type="evidence" value="ECO:0007669"/>
    <property type="project" value="UniProtKB-ARBA"/>
</dbReference>
<dbReference type="InterPro" id="IPR002182">
    <property type="entry name" value="NB-ARC"/>
</dbReference>
<dbReference type="InterPro" id="IPR036388">
    <property type="entry name" value="WH-like_DNA-bd_sf"/>
</dbReference>
<dbReference type="Gene3D" id="3.40.50.300">
    <property type="entry name" value="P-loop containing nucleotide triphosphate hydrolases"/>
    <property type="match status" value="1"/>
</dbReference>
<dbReference type="InterPro" id="IPR055414">
    <property type="entry name" value="LRR_R13L4/SHOC2-like"/>
</dbReference>
<dbReference type="GO" id="GO:0042742">
    <property type="term" value="P:defense response to bacterium"/>
    <property type="evidence" value="ECO:0007669"/>
    <property type="project" value="UniProtKB-ARBA"/>
</dbReference>
<dbReference type="AlphaFoldDB" id="A0ABC9B4L5"/>
<dbReference type="CDD" id="cd14798">
    <property type="entry name" value="RX-CC_like"/>
    <property type="match status" value="1"/>
</dbReference>
<name>A0ABC9B4L5_9POAL</name>
<feature type="domain" description="Disease resistance protein winged helix" evidence="9">
    <location>
        <begin position="399"/>
        <end position="468"/>
    </location>
</feature>
<dbReference type="InterPro" id="IPR032675">
    <property type="entry name" value="LRR_dom_sf"/>
</dbReference>
<dbReference type="PANTHER" id="PTHR23155">
    <property type="entry name" value="DISEASE RESISTANCE PROTEIN RP"/>
    <property type="match status" value="1"/>
</dbReference>
<organism evidence="11 12">
    <name type="scientific">Urochloa decumbens</name>
    <dbReference type="NCBI Taxonomy" id="240449"/>
    <lineage>
        <taxon>Eukaryota</taxon>
        <taxon>Viridiplantae</taxon>
        <taxon>Streptophyta</taxon>
        <taxon>Embryophyta</taxon>
        <taxon>Tracheophyta</taxon>
        <taxon>Spermatophyta</taxon>
        <taxon>Magnoliopsida</taxon>
        <taxon>Liliopsida</taxon>
        <taxon>Poales</taxon>
        <taxon>Poaceae</taxon>
        <taxon>PACMAD clade</taxon>
        <taxon>Panicoideae</taxon>
        <taxon>Panicodae</taxon>
        <taxon>Paniceae</taxon>
        <taxon>Melinidinae</taxon>
        <taxon>Urochloa</taxon>
    </lineage>
</organism>
<gene>
    <name evidence="11" type="ORF">URODEC1_LOCUS60650</name>
</gene>
<comment type="similarity">
    <text evidence="1">Belongs to the disease resistance NB-LRR family.</text>
</comment>
<reference evidence="11" key="1">
    <citation type="submission" date="2024-10" db="EMBL/GenBank/DDBJ databases">
        <authorList>
            <person name="Ryan C."/>
        </authorList>
    </citation>
    <scope>NUCLEOTIDE SEQUENCE [LARGE SCALE GENOMIC DNA]</scope>
</reference>
<evidence type="ECO:0000259" key="10">
    <source>
        <dbReference type="Pfam" id="PF23598"/>
    </source>
</evidence>
<dbReference type="InterPro" id="IPR044974">
    <property type="entry name" value="Disease_R_plants"/>
</dbReference>